<sequence>MSNEVITEVDLIQQHTKAVVGLATQLNYSGDLSVGALEDGIRFYQRRTVEDLFELGTRLLLLKEQTPHGEFTNRVELLGFDPSLARKLMSATLKFAKQETSPVLKAVKSQSKLLELIVLDDDDIQTINEGGSFGEVTLDKIETMSVRELKRALRDAQLDKEASDQLIKKKDEKINELDSKITKLQSPVQIKKRAESEEQLIAAKALEEATSACLMMHNDTVRFKNTINSVLDTINEHGLYNIQEQLEALVISAFQQIAQTSVEFGIQIDFETMVNPAWLPPADQDATPFDATNVEQ</sequence>
<dbReference type="RefSeq" id="WP_000064355.1">
    <property type="nucleotide sequence ID" value="NZ_JPHZ01000007.1"/>
</dbReference>
<dbReference type="Proteomes" id="UP000036122">
    <property type="component" value="Unassembled WGS sequence"/>
</dbReference>
<gene>
    <name evidence="1" type="ORF">T630_2389</name>
</gene>
<proteinExistence type="predicted"/>
<protein>
    <recommendedName>
        <fullName evidence="3">DUF3102 domain-containing protein</fullName>
    </recommendedName>
</protein>
<dbReference type="PATRIC" id="fig|1409923.3.peg.549"/>
<name>A0A0J1A9P1_ACIBA</name>
<evidence type="ECO:0008006" key="3">
    <source>
        <dbReference type="Google" id="ProtNLM"/>
    </source>
</evidence>
<comment type="caution">
    <text evidence="1">The sequence shown here is derived from an EMBL/GenBank/DDBJ whole genome shotgun (WGS) entry which is preliminary data.</text>
</comment>
<dbReference type="EMBL" id="JPHZ01000007">
    <property type="protein sequence ID" value="KLT91221.1"/>
    <property type="molecule type" value="Genomic_DNA"/>
</dbReference>
<evidence type="ECO:0000313" key="1">
    <source>
        <dbReference type="EMBL" id="KLT91221.1"/>
    </source>
</evidence>
<evidence type="ECO:0000313" key="2">
    <source>
        <dbReference type="Proteomes" id="UP000036122"/>
    </source>
</evidence>
<organism evidence="1 2">
    <name type="scientific">Acinetobacter baumannii MRSN 3527</name>
    <dbReference type="NCBI Taxonomy" id="1409923"/>
    <lineage>
        <taxon>Bacteria</taxon>
        <taxon>Pseudomonadati</taxon>
        <taxon>Pseudomonadota</taxon>
        <taxon>Gammaproteobacteria</taxon>
        <taxon>Moraxellales</taxon>
        <taxon>Moraxellaceae</taxon>
        <taxon>Acinetobacter</taxon>
        <taxon>Acinetobacter calcoaceticus/baumannii complex</taxon>
    </lineage>
</organism>
<dbReference type="AlphaFoldDB" id="A0A0J1A9P1"/>
<reference evidence="1 2" key="1">
    <citation type="submission" date="2014-07" db="EMBL/GenBank/DDBJ databases">
        <authorList>
            <person name="Harkins D.M."/>
            <person name="Lesho E."/>
            <person name="Waterman P.E."/>
            <person name="Chan A."/>
            <person name="Fouts D.E."/>
        </authorList>
    </citation>
    <scope>NUCLEOTIDE SEQUENCE [LARGE SCALE GENOMIC DNA]</scope>
    <source>
        <strain evidence="1 2">MRSN 3527</strain>
    </source>
</reference>
<accession>A0A0J1A9P1</accession>